<keyword evidence="2" id="KW-0812">Transmembrane</keyword>
<dbReference type="Proteomes" id="UP000095287">
    <property type="component" value="Unplaced"/>
</dbReference>
<organism evidence="3 4">
    <name type="scientific">Steinernema glaseri</name>
    <dbReference type="NCBI Taxonomy" id="37863"/>
    <lineage>
        <taxon>Eukaryota</taxon>
        <taxon>Metazoa</taxon>
        <taxon>Ecdysozoa</taxon>
        <taxon>Nematoda</taxon>
        <taxon>Chromadorea</taxon>
        <taxon>Rhabditida</taxon>
        <taxon>Tylenchina</taxon>
        <taxon>Panagrolaimomorpha</taxon>
        <taxon>Strongyloidoidea</taxon>
        <taxon>Steinernematidae</taxon>
        <taxon>Steinernema</taxon>
    </lineage>
</organism>
<feature type="region of interest" description="Disordered" evidence="1">
    <location>
        <begin position="97"/>
        <end position="146"/>
    </location>
</feature>
<dbReference type="WBParaSite" id="L893_g11830.t1">
    <property type="protein sequence ID" value="L893_g11830.t1"/>
    <property type="gene ID" value="L893_g11830"/>
</dbReference>
<feature type="region of interest" description="Disordered" evidence="1">
    <location>
        <begin position="1"/>
        <end position="43"/>
    </location>
</feature>
<dbReference type="AlphaFoldDB" id="A0A1I7Y1Y7"/>
<protein>
    <submittedName>
        <fullName evidence="4">Uncharacterized protein</fullName>
    </submittedName>
</protein>
<name>A0A1I7Y1Y7_9BILA</name>
<keyword evidence="2" id="KW-0472">Membrane</keyword>
<keyword evidence="2" id="KW-1133">Transmembrane helix</keyword>
<evidence type="ECO:0000313" key="4">
    <source>
        <dbReference type="WBParaSite" id="L893_g11830.t1"/>
    </source>
</evidence>
<evidence type="ECO:0000313" key="3">
    <source>
        <dbReference type="Proteomes" id="UP000095287"/>
    </source>
</evidence>
<evidence type="ECO:0000256" key="1">
    <source>
        <dbReference type="SAM" id="MobiDB-lite"/>
    </source>
</evidence>
<feature type="compositionally biased region" description="Polar residues" evidence="1">
    <location>
        <begin position="28"/>
        <end position="39"/>
    </location>
</feature>
<sequence length="241" mass="27118">MRRITQKCARTMGPSPEGRERSTRVKEQTGSPNGDSSSEPLRLEIVMRHQSVQTEEATQKKKKRRPELMKVISLIITLLGFTQVYGEGYRALQSLPQKSDGTAVRHSRSQPFKDPLKGNMGTSQSQHTTSPNSSHTSTDLQSPIDLCSTDETRTKCLELNRKGDTKEERTKSRVDESPIITPLGLIQVHGEEYRAPQSLPQKSDGTAAVRHSRMQPFRDPFKGNMKALQHTTYPHLFAHID</sequence>
<feature type="transmembrane region" description="Helical" evidence="2">
    <location>
        <begin position="68"/>
        <end position="86"/>
    </location>
</feature>
<keyword evidence="3" id="KW-1185">Reference proteome</keyword>
<evidence type="ECO:0000256" key="2">
    <source>
        <dbReference type="SAM" id="Phobius"/>
    </source>
</evidence>
<proteinExistence type="predicted"/>
<feature type="compositionally biased region" description="Low complexity" evidence="1">
    <location>
        <begin position="122"/>
        <end position="138"/>
    </location>
</feature>
<feature type="compositionally biased region" description="Basic and acidic residues" evidence="1">
    <location>
        <begin position="17"/>
        <end position="27"/>
    </location>
</feature>
<reference evidence="4" key="1">
    <citation type="submission" date="2016-11" db="UniProtKB">
        <authorList>
            <consortium name="WormBaseParasite"/>
        </authorList>
    </citation>
    <scope>IDENTIFICATION</scope>
</reference>
<accession>A0A1I7Y1Y7</accession>